<dbReference type="EMBL" id="CAEZZQ010000008">
    <property type="protein sequence ID" value="CAB4765471.1"/>
    <property type="molecule type" value="Genomic_DNA"/>
</dbReference>
<protein>
    <submittedName>
        <fullName evidence="1">Unannotated protein</fullName>
    </submittedName>
</protein>
<name>A0A6J6V066_9ZZZZ</name>
<sequence length="113" mass="12640">MVIDAKTFELFSPPLRRIFKTAGAREVHFCKFPISNNAFTITYPGKWGGIGEQRDEFAGAFEYDAFNIDARKWSIHIGYFVRNRASTAQIPGSSVPASAILIPSTPRNFTQPL</sequence>
<dbReference type="AlphaFoldDB" id="A0A6J6V066"/>
<organism evidence="1">
    <name type="scientific">freshwater metagenome</name>
    <dbReference type="NCBI Taxonomy" id="449393"/>
    <lineage>
        <taxon>unclassified sequences</taxon>
        <taxon>metagenomes</taxon>
        <taxon>ecological metagenomes</taxon>
    </lineage>
</organism>
<proteinExistence type="predicted"/>
<accession>A0A6J6V066</accession>
<evidence type="ECO:0000313" key="1">
    <source>
        <dbReference type="EMBL" id="CAB4765471.1"/>
    </source>
</evidence>
<gene>
    <name evidence="1" type="ORF">UFOPK2894_00209</name>
</gene>
<reference evidence="1" key="1">
    <citation type="submission" date="2020-05" db="EMBL/GenBank/DDBJ databases">
        <authorList>
            <person name="Chiriac C."/>
            <person name="Salcher M."/>
            <person name="Ghai R."/>
            <person name="Kavagutti S V."/>
        </authorList>
    </citation>
    <scope>NUCLEOTIDE SEQUENCE</scope>
</reference>